<sequence length="442" mass="49831">MNVTDRIPLRIANTLLNSLKGGVVPRTGLGYITVGRKDEIDALLNDIEMISEGGASFRFVVGKYGAGKSFLLQTIRNYAMERGFVVVDADLSPERRLVGNKGDGLATYKELMKNLSTQTSPDGGALSLLLSKWINALKTEVMTENSLTADSEKLNGLVEIKIHQTVNELETIVHGFDFARIISLYWKAVVTEDEELKSRTLKWLRGEYGTKTEAKAELGVGVIINDDDWYEYIKLFSMFVVKAGYKGMIMMIDELVNLFKIPNSISRQNNYEKILTIYNDIMQGKAKYLGVIMGGTPQCVEDTRRGIFSYEALRSRLESSRFSDGSTRDLLSPIIRLKPLTPEEMYFLICKLEKIHAQVYKYEAGLSSETLQYFIKTEFSRVGAGQNITPREIIRDFIEILNILIQNPDKTLEGILGGDDFNYAKSSEDTEEIKSEFKGFEI</sequence>
<keyword evidence="2" id="KW-1185">Reference proteome</keyword>
<dbReference type="Pfam" id="PF10923">
    <property type="entry name" value="BrxC_BrxD"/>
    <property type="match status" value="1"/>
</dbReference>
<dbReference type="Proteomes" id="UP000604730">
    <property type="component" value="Unassembled WGS sequence"/>
</dbReference>
<dbReference type="InterPro" id="IPR027417">
    <property type="entry name" value="P-loop_NTPase"/>
</dbReference>
<evidence type="ECO:0000313" key="1">
    <source>
        <dbReference type="EMBL" id="MBK5897437.1"/>
    </source>
</evidence>
<accession>A0ABS1J047</accession>
<keyword evidence="1" id="KW-0547">Nucleotide-binding</keyword>
<comment type="caution">
    <text evidence="1">The sequence shown here is derived from an EMBL/GenBank/DDBJ whole genome shotgun (WGS) entry which is preliminary data.</text>
</comment>
<dbReference type="InterPro" id="IPR021228">
    <property type="entry name" value="BrxD"/>
</dbReference>
<protein>
    <submittedName>
        <fullName evidence="1">ATP-binding protein</fullName>
    </submittedName>
</protein>
<name>A0ABS1J047_9FIRM</name>
<dbReference type="EMBL" id="JAEPRJ010000001">
    <property type="protein sequence ID" value="MBK5897437.1"/>
    <property type="molecule type" value="Genomic_DNA"/>
</dbReference>
<proteinExistence type="predicted"/>
<organism evidence="1 2">
    <name type="scientific">Catonella massiliensis</name>
    <dbReference type="NCBI Taxonomy" id="2799636"/>
    <lineage>
        <taxon>Bacteria</taxon>
        <taxon>Bacillati</taxon>
        <taxon>Bacillota</taxon>
        <taxon>Clostridia</taxon>
        <taxon>Lachnospirales</taxon>
        <taxon>Lachnospiraceae</taxon>
        <taxon>Catonella</taxon>
    </lineage>
</organism>
<dbReference type="RefSeq" id="WP_208428918.1">
    <property type="nucleotide sequence ID" value="NZ_JAEPRJ010000001.1"/>
</dbReference>
<evidence type="ECO:0000313" key="2">
    <source>
        <dbReference type="Proteomes" id="UP000604730"/>
    </source>
</evidence>
<keyword evidence="1" id="KW-0067">ATP-binding</keyword>
<reference evidence="1 2" key="1">
    <citation type="submission" date="2021-01" db="EMBL/GenBank/DDBJ databases">
        <title>Isolation and description of Catonella massiliensis sp. nov., a novel Catonella species, isolated from a stable periodontitis subject.</title>
        <authorList>
            <person name="Antezack A."/>
            <person name="Boxberger M."/>
            <person name="La Scola B."/>
            <person name="Monnet-Corti V."/>
        </authorList>
    </citation>
    <scope>NUCLEOTIDE SEQUENCE [LARGE SCALE GENOMIC DNA]</scope>
    <source>
        <strain evidence="1 2">Marseille-Q4567</strain>
    </source>
</reference>
<dbReference type="GO" id="GO:0005524">
    <property type="term" value="F:ATP binding"/>
    <property type="evidence" value="ECO:0007669"/>
    <property type="project" value="UniProtKB-KW"/>
</dbReference>
<dbReference type="SUPFAM" id="SSF52540">
    <property type="entry name" value="P-loop containing nucleoside triphosphate hydrolases"/>
    <property type="match status" value="1"/>
</dbReference>
<gene>
    <name evidence="1" type="ORF">JJN12_06505</name>
</gene>